<evidence type="ECO:0000313" key="2">
    <source>
        <dbReference type="EMBL" id="BEH03216.1"/>
    </source>
</evidence>
<dbReference type="AlphaFoldDB" id="A0AAN0K980"/>
<sequence>MTKQPEDNGADSGTGTPEAGGPDAPTLAEDLLLLLFQPDSGTIAGETLSSTSLPERYSPISPSKSA</sequence>
<evidence type="ECO:0000256" key="1">
    <source>
        <dbReference type="SAM" id="MobiDB-lite"/>
    </source>
</evidence>
<dbReference type="Proteomes" id="UP001431656">
    <property type="component" value="Chromosome"/>
</dbReference>
<proteinExistence type="predicted"/>
<organism evidence="2 3">
    <name type="scientific">Brooklawnia propionicigenes</name>
    <dbReference type="NCBI Taxonomy" id="3041175"/>
    <lineage>
        <taxon>Bacteria</taxon>
        <taxon>Bacillati</taxon>
        <taxon>Actinomycetota</taxon>
        <taxon>Actinomycetes</taxon>
        <taxon>Propionibacteriales</taxon>
        <taxon>Propionibacteriaceae</taxon>
        <taxon>Brooklawnia</taxon>
    </lineage>
</organism>
<dbReference type="EMBL" id="AP028056">
    <property type="protein sequence ID" value="BEH03216.1"/>
    <property type="molecule type" value="Genomic_DNA"/>
</dbReference>
<evidence type="ECO:0000313" key="3">
    <source>
        <dbReference type="Proteomes" id="UP001431656"/>
    </source>
</evidence>
<dbReference type="KEGG" id="broo:brsh051_24970"/>
<name>A0AAN0K980_9ACTN</name>
<feature type="region of interest" description="Disordered" evidence="1">
    <location>
        <begin position="1"/>
        <end position="28"/>
    </location>
</feature>
<gene>
    <name evidence="2" type="ORF">brsh051_24970</name>
</gene>
<feature type="region of interest" description="Disordered" evidence="1">
    <location>
        <begin position="42"/>
        <end position="66"/>
    </location>
</feature>
<accession>A0AAN0K980</accession>
<protein>
    <submittedName>
        <fullName evidence="2">Uncharacterized protein</fullName>
    </submittedName>
</protein>
<keyword evidence="3" id="KW-1185">Reference proteome</keyword>
<reference evidence="2" key="1">
    <citation type="journal article" date="2024" name="Int. J. Syst. Evol. Microbiol.">
        <title>Brooklawnia propionicigenes sp. nov., a facultatively anaerobic, propionate-producing bacterium isolated from a methanogenic reactor treating waste from cattle farms.</title>
        <authorList>
            <person name="Akita Y."/>
            <person name="Ueki A."/>
            <person name="Tonouchi A."/>
            <person name="Sugawara Y."/>
            <person name="Honma S."/>
            <person name="Kaku N."/>
            <person name="Ueki K."/>
        </authorList>
    </citation>
    <scope>NUCLEOTIDE SEQUENCE</scope>
    <source>
        <strain evidence="2">SH051</strain>
    </source>
</reference>